<dbReference type="SUPFAM" id="SSF52540">
    <property type="entry name" value="P-loop containing nucleoside triphosphate hydrolases"/>
    <property type="match status" value="1"/>
</dbReference>
<dbReference type="STRING" id="1299998.AUL39_09465"/>
<dbReference type="AlphaFoldDB" id="A0A100YUG1"/>
<dbReference type="InterPro" id="IPR027417">
    <property type="entry name" value="P-loop_NTPase"/>
</dbReference>
<dbReference type="RefSeq" id="WP_059055661.1">
    <property type="nucleotide sequence ID" value="NZ_LOJF01000011.1"/>
</dbReference>
<evidence type="ECO:0000313" key="3">
    <source>
        <dbReference type="Proteomes" id="UP000054078"/>
    </source>
</evidence>
<protein>
    <recommendedName>
        <fullName evidence="1">KAP NTPase domain-containing protein</fullName>
    </recommendedName>
</protein>
<dbReference type="PANTHER" id="PTHR22674:SF6">
    <property type="entry name" value="NTPASE KAP FAMILY P-LOOP DOMAIN-CONTAINING PROTEIN 1"/>
    <property type="match status" value="1"/>
</dbReference>
<dbReference type="Proteomes" id="UP000054078">
    <property type="component" value="Unassembled WGS sequence"/>
</dbReference>
<dbReference type="InterPro" id="IPR011646">
    <property type="entry name" value="KAP_P-loop"/>
</dbReference>
<dbReference type="OrthoDB" id="88903at2"/>
<dbReference type="PANTHER" id="PTHR22674">
    <property type="entry name" value="NTPASE, KAP FAMILY P-LOOP DOMAIN-CONTAINING 1"/>
    <property type="match status" value="1"/>
</dbReference>
<proteinExistence type="predicted"/>
<gene>
    <name evidence="2" type="ORF">AUL39_09465</name>
</gene>
<feature type="domain" description="KAP NTPase" evidence="1">
    <location>
        <begin position="23"/>
        <end position="324"/>
    </location>
</feature>
<name>A0A100YUG1_TRASO</name>
<sequence>MEIKRHGFTDQATDNDSLNASSFCSGIATFIETCDTPMTIAIQGGWGSGKSTALQLIQKELSNYNISNPDNQIAYSTFNTWQYSTLKADDSLPVYLLANMLHCISKAVGGEGSERARHAIDSLRTALSRAAGISAEVTLGSDTLAEFLTKLLAPPTGDGSETLPAETLKNNISELIDDCVNPTDKKGRPKKQHISRVILFIDDLDRLRPETAFELLEAMKNFLDCKHCVFVLAVDRDVVYQGIESKYGNSISPFKKRQFFDKIIQLPFNLPTEQYNVPHYVKTLLNQKLPKSESDSYSESYANLVATILGSNNPRTIKRVLNVWDLYQLIYPQYVLDGDDRLFLFATLLLKYRDEAKGPDEKDRNTYNDLSAHAREGTDPLKDYLNEELDKKDRVIDTLINVVGMRAADGTYNEELLDKFTDFLSSISAIFSPEATTPLSNQEPEPGGVLNELRKHLREKDLKEEHMSSKERYDFRSRESSLVLCSLRDKSSGIYVVFKFDANRATSSVLDDFRQQSKKIAQGCYLDCREGQGWATLIGITRDFNDDSVKAAEQYIDKFVSWAESNNPSV</sequence>
<organism evidence="2 3">
    <name type="scientific">Tractidigestivibacter scatoligenes</name>
    <name type="common">Olsenella scatoligenes</name>
    <dbReference type="NCBI Taxonomy" id="1299998"/>
    <lineage>
        <taxon>Bacteria</taxon>
        <taxon>Bacillati</taxon>
        <taxon>Actinomycetota</taxon>
        <taxon>Coriobacteriia</taxon>
        <taxon>Coriobacteriales</taxon>
        <taxon>Atopobiaceae</taxon>
        <taxon>Tractidigestivibacter</taxon>
    </lineage>
</organism>
<evidence type="ECO:0000259" key="1">
    <source>
        <dbReference type="Pfam" id="PF07693"/>
    </source>
</evidence>
<evidence type="ECO:0000313" key="2">
    <source>
        <dbReference type="EMBL" id="KUH57904.1"/>
    </source>
</evidence>
<dbReference type="Pfam" id="PF07693">
    <property type="entry name" value="KAP_NTPase"/>
    <property type="match status" value="1"/>
</dbReference>
<dbReference type="Gene3D" id="3.40.50.300">
    <property type="entry name" value="P-loop containing nucleotide triphosphate hydrolases"/>
    <property type="match status" value="1"/>
</dbReference>
<dbReference type="InterPro" id="IPR052754">
    <property type="entry name" value="NTPase_KAP_P-loop"/>
</dbReference>
<dbReference type="EMBL" id="LOJF01000011">
    <property type="protein sequence ID" value="KUH57904.1"/>
    <property type="molecule type" value="Genomic_DNA"/>
</dbReference>
<reference evidence="2 3" key="1">
    <citation type="submission" date="2015-12" db="EMBL/GenBank/DDBJ databases">
        <title>Draft Genome Sequence of Olsenella scatoligenes SK9K4T; a Producer of 3-Methylindole- (skatole) and 4-Methylphenol- (p-cresol) Isolated from Pig Feces.</title>
        <authorList>
            <person name="Li X."/>
            <person name="Borg B."/>
            <person name="Canibe N."/>
        </authorList>
    </citation>
    <scope>NUCLEOTIDE SEQUENCE [LARGE SCALE GENOMIC DNA]</scope>
    <source>
        <strain evidence="2 3">SK9K4</strain>
    </source>
</reference>
<keyword evidence="3" id="KW-1185">Reference proteome</keyword>
<comment type="caution">
    <text evidence="2">The sequence shown here is derived from an EMBL/GenBank/DDBJ whole genome shotgun (WGS) entry which is preliminary data.</text>
</comment>
<accession>A0A100YUG1</accession>